<dbReference type="Gene3D" id="3.40.50.1820">
    <property type="entry name" value="alpha/beta hydrolase"/>
    <property type="match status" value="1"/>
</dbReference>
<comment type="caution">
    <text evidence="2">The sequence shown here is derived from an EMBL/GenBank/DDBJ whole genome shotgun (WGS) entry which is preliminary data.</text>
</comment>
<name>A0ABU3VMS9_9EURY</name>
<evidence type="ECO:0000313" key="3">
    <source>
        <dbReference type="Proteomes" id="UP001272052"/>
    </source>
</evidence>
<dbReference type="Pfam" id="PF12146">
    <property type="entry name" value="Hydrolase_4"/>
    <property type="match status" value="1"/>
</dbReference>
<accession>A0ABU3VMS9</accession>
<evidence type="ECO:0000313" key="2">
    <source>
        <dbReference type="EMBL" id="MDV0444671.1"/>
    </source>
</evidence>
<reference evidence="2 3" key="1">
    <citation type="submission" date="2023-06" db="EMBL/GenBank/DDBJ databases">
        <title>Genome sequence of Methanimicrococcus sp. At1.</title>
        <authorList>
            <person name="Protasov E."/>
            <person name="Platt K."/>
            <person name="Poehlein A."/>
            <person name="Daniel R."/>
            <person name="Brune A."/>
        </authorList>
    </citation>
    <scope>NUCLEOTIDE SEQUENCE [LARGE SCALE GENOMIC DNA]</scope>
    <source>
        <strain evidence="2 3">At1</strain>
    </source>
</reference>
<organism evidence="2 3">
    <name type="scientific">Methanimicrococcus hacksteinii</name>
    <dbReference type="NCBI Taxonomy" id="3028293"/>
    <lineage>
        <taxon>Archaea</taxon>
        <taxon>Methanobacteriati</taxon>
        <taxon>Methanobacteriota</taxon>
        <taxon>Stenosarchaea group</taxon>
        <taxon>Methanomicrobia</taxon>
        <taxon>Methanosarcinales</taxon>
        <taxon>Methanosarcinaceae</taxon>
        <taxon>Methanimicrococcus</taxon>
    </lineage>
</organism>
<keyword evidence="3" id="KW-1185">Reference proteome</keyword>
<dbReference type="PANTHER" id="PTHR11614">
    <property type="entry name" value="PHOSPHOLIPASE-RELATED"/>
    <property type="match status" value="1"/>
</dbReference>
<dbReference type="EMBL" id="JAWDKC010000007">
    <property type="protein sequence ID" value="MDV0444671.1"/>
    <property type="molecule type" value="Genomic_DNA"/>
</dbReference>
<evidence type="ECO:0000259" key="1">
    <source>
        <dbReference type="Pfam" id="PF12146"/>
    </source>
</evidence>
<dbReference type="SUPFAM" id="SSF53474">
    <property type="entry name" value="alpha/beta-Hydrolases"/>
    <property type="match status" value="1"/>
</dbReference>
<dbReference type="InterPro" id="IPR022742">
    <property type="entry name" value="Hydrolase_4"/>
</dbReference>
<proteinExistence type="predicted"/>
<dbReference type="Proteomes" id="UP001272052">
    <property type="component" value="Unassembled WGS sequence"/>
</dbReference>
<protein>
    <recommendedName>
        <fullName evidence="1">Serine aminopeptidase S33 domain-containing protein</fullName>
    </recommendedName>
</protein>
<feature type="domain" description="Serine aminopeptidase S33" evidence="1">
    <location>
        <begin position="61"/>
        <end position="265"/>
    </location>
</feature>
<dbReference type="InterPro" id="IPR051044">
    <property type="entry name" value="MAG_DAG_Lipase"/>
</dbReference>
<sequence length="336" mass="38445">MPKCLLLNGEYDNPAYLEDILHNGFQQRILNLEADSGGTETAVLVRRLADCSSGENLDPSVQKAVLYVHGFNDYFFQKEAAYFFNEKGYNFYGLDLRKCGRSASSCQKFDGIGDMRIYHEEILEVLKIIYLEGNQDVVLFGHSLGGLILTLFAKDYSDENLFDGLILNSPFYSFNTVRTKKTWLTLASHLARIMPDVEISTSFSEEYGKSLHKDSRGEWNYNLNWKPHRAPKIPLSWLRAAFSAHRELLNRFEVKKPVLVMCSGESLIDLTERKKIHLSDIVSDVRDISAVSDNIDGEIDFVQFDGGVYDLLLSDEKVRKEVYETIFGWLLKNDFL</sequence>
<gene>
    <name evidence="2" type="ORF">MmiAt1_02040</name>
</gene>
<dbReference type="InterPro" id="IPR029058">
    <property type="entry name" value="AB_hydrolase_fold"/>
</dbReference>